<accession>A0ABR1HLU3</accession>
<sequence length="92" mass="10094">MASMERFFAPISESQQGIDFYFDIGVIDIETCNPLEGSALTIWNCNATGSYSSFSGIDLDTSELLDGYSEKSDETTDNETFLRGIQVTDSLA</sequence>
<gene>
    <name evidence="1" type="ORF">QQZ08_009641</name>
</gene>
<evidence type="ECO:0000313" key="2">
    <source>
        <dbReference type="Proteomes" id="UP001498421"/>
    </source>
</evidence>
<dbReference type="PANTHER" id="PTHR34315:SF1">
    <property type="entry name" value="INTRADIOL RING-CLEAVAGE DIOXYGENASES DOMAIN-CONTAINING PROTEIN-RELATED"/>
    <property type="match status" value="1"/>
</dbReference>
<dbReference type="Gene3D" id="2.60.130.10">
    <property type="entry name" value="Aromatic compound dioxygenase"/>
    <property type="match status" value="1"/>
</dbReference>
<reference evidence="1 2" key="1">
    <citation type="journal article" date="2025" name="Microbiol. Resour. Announc.">
        <title>Draft genome sequences for Neonectria magnoliae and Neonectria punicea, canker pathogens of Liriodendron tulipifera and Acer saccharum in West Virginia.</title>
        <authorList>
            <person name="Petronek H.M."/>
            <person name="Kasson M.T."/>
            <person name="Metheny A.M."/>
            <person name="Stauder C.M."/>
            <person name="Lovett B."/>
            <person name="Lynch S.C."/>
            <person name="Garnas J.R."/>
            <person name="Kasson L.R."/>
            <person name="Stajich J.E."/>
        </authorList>
    </citation>
    <scope>NUCLEOTIDE SEQUENCE [LARGE SCALE GENOMIC DNA]</scope>
    <source>
        <strain evidence="1 2">NRRL 64651</strain>
    </source>
</reference>
<comment type="caution">
    <text evidence="1">The sequence shown here is derived from an EMBL/GenBank/DDBJ whole genome shotgun (WGS) entry which is preliminary data.</text>
</comment>
<dbReference type="SUPFAM" id="SSF49482">
    <property type="entry name" value="Aromatic compound dioxygenase"/>
    <property type="match status" value="1"/>
</dbReference>
<name>A0ABR1HLU3_9HYPO</name>
<evidence type="ECO:0000313" key="1">
    <source>
        <dbReference type="EMBL" id="KAK7422173.1"/>
    </source>
</evidence>
<dbReference type="InterPro" id="IPR015889">
    <property type="entry name" value="Intradiol_dOase_core"/>
</dbReference>
<proteinExistence type="predicted"/>
<dbReference type="Proteomes" id="UP001498421">
    <property type="component" value="Unassembled WGS sequence"/>
</dbReference>
<dbReference type="PANTHER" id="PTHR34315">
    <property type="match status" value="1"/>
</dbReference>
<keyword evidence="2" id="KW-1185">Reference proteome</keyword>
<organism evidence="1 2">
    <name type="scientific">Neonectria magnoliae</name>
    <dbReference type="NCBI Taxonomy" id="2732573"/>
    <lineage>
        <taxon>Eukaryota</taxon>
        <taxon>Fungi</taxon>
        <taxon>Dikarya</taxon>
        <taxon>Ascomycota</taxon>
        <taxon>Pezizomycotina</taxon>
        <taxon>Sordariomycetes</taxon>
        <taxon>Hypocreomycetidae</taxon>
        <taxon>Hypocreales</taxon>
        <taxon>Nectriaceae</taxon>
        <taxon>Neonectria</taxon>
    </lineage>
</organism>
<protein>
    <submittedName>
        <fullName evidence="1">Uncharacterized protein</fullName>
    </submittedName>
</protein>
<dbReference type="EMBL" id="JAZAVK010000112">
    <property type="protein sequence ID" value="KAK7422173.1"/>
    <property type="molecule type" value="Genomic_DNA"/>
</dbReference>